<sequence>MPSNKALRKASKASKQESTPKSGTNQARYEQISSNEADASSSSDSNTEPKKSVPLRDLVNQEDQLPHFPEPHRKEQEPILNIGRSIPDEDHRLETIQSTSESSSVSLPTYSMSNLRDTLQPHNDQEDPESSDHPLSTSVQTPRSSKTKQSPGALARWITGQPRPKPQRQTSLPPLELPDSNPKSPQRSPRNTRHAETQSTSSSSSSHTPYTRRPTDLQSDTSTLSAFSGPPTRRSSTSSNKSVRFEEVSTLQHAGKSSLKKTQSPFEILIKELNLDRVFYDPELDVLNRFCLEYVDLSKLTLNKHWSLIRSEPHFTRVYKYMKEQTEDQGTPAVASPPPISKPVVHFGLFLDHFRASSSRIFDPKVPLPHFSHGHRLNEQRFQKIVEGIFTRRSFLGSSVGVSAEKLSDLS</sequence>
<feature type="region of interest" description="Disordered" evidence="1">
    <location>
        <begin position="1"/>
        <end position="244"/>
    </location>
</feature>
<feature type="compositionally biased region" description="Low complexity" evidence="1">
    <location>
        <begin position="33"/>
        <end position="46"/>
    </location>
</feature>
<reference evidence="2" key="1">
    <citation type="submission" date="2020-03" db="EMBL/GenBank/DDBJ databases">
        <title>Diverged and active partitiviruses in Lichen.</title>
        <authorList>
            <person name="Urayama S."/>
            <person name="Takaki Y."/>
            <person name="Nunoura T."/>
        </authorList>
    </citation>
    <scope>NUCLEOTIDE SEQUENCE</scope>
    <source>
        <strain evidence="2">2019Feb-04-10</strain>
    </source>
</reference>
<organism evidence="2">
    <name type="scientific">Lichen partiti-like RNA virus sp</name>
    <dbReference type="NCBI Taxonomy" id="2726938"/>
    <lineage>
        <taxon>Viruses</taxon>
        <taxon>Riboviria</taxon>
        <taxon>Orthornavirae</taxon>
        <taxon>Pisuviricota</taxon>
        <taxon>Duplopiviricetes</taxon>
        <taxon>Durnavirales</taxon>
        <taxon>Partitiviridae</taxon>
    </lineage>
</organism>
<evidence type="ECO:0000313" key="2">
    <source>
        <dbReference type="EMBL" id="BCD56396.1"/>
    </source>
</evidence>
<evidence type="ECO:0000256" key="1">
    <source>
        <dbReference type="SAM" id="MobiDB-lite"/>
    </source>
</evidence>
<name>A0A6J4CUT0_9VIRU</name>
<proteinExistence type="predicted"/>
<accession>A0A6J4CUT0</accession>
<feature type="compositionally biased region" description="Polar residues" evidence="1">
    <location>
        <begin position="112"/>
        <end position="122"/>
    </location>
</feature>
<feature type="compositionally biased region" description="Polar residues" evidence="1">
    <location>
        <begin position="216"/>
        <end position="226"/>
    </location>
</feature>
<protein>
    <submittedName>
        <fullName evidence="2">Uncharacterized protein</fullName>
    </submittedName>
</protein>
<feature type="compositionally biased region" description="Basic residues" evidence="1">
    <location>
        <begin position="1"/>
        <end position="12"/>
    </location>
</feature>
<dbReference type="EMBL" id="LC533407">
    <property type="protein sequence ID" value="BCD56396.1"/>
    <property type="molecule type" value="Genomic_RNA"/>
</dbReference>
<feature type="compositionally biased region" description="Low complexity" evidence="1">
    <location>
        <begin position="230"/>
        <end position="239"/>
    </location>
</feature>
<feature type="compositionally biased region" description="Low complexity" evidence="1">
    <location>
        <begin position="95"/>
        <end position="111"/>
    </location>
</feature>
<feature type="compositionally biased region" description="Polar residues" evidence="1">
    <location>
        <begin position="133"/>
        <end position="150"/>
    </location>
</feature>
<feature type="compositionally biased region" description="Polar residues" evidence="1">
    <location>
        <begin position="16"/>
        <end position="32"/>
    </location>
</feature>